<dbReference type="Pfam" id="PF01551">
    <property type="entry name" value="Peptidase_M23"/>
    <property type="match status" value="1"/>
</dbReference>
<dbReference type="InterPro" id="IPR011055">
    <property type="entry name" value="Dup_hybrid_motif"/>
</dbReference>
<dbReference type="InterPro" id="IPR016047">
    <property type="entry name" value="M23ase_b-sheet_dom"/>
</dbReference>
<evidence type="ECO:0000313" key="6">
    <source>
        <dbReference type="EMBL" id="ADQ18646.1"/>
    </source>
</evidence>
<dbReference type="KEGG" id="lby:Lbys_2984"/>
<feature type="signal peptide" evidence="4">
    <location>
        <begin position="1"/>
        <end position="18"/>
    </location>
</feature>
<proteinExistence type="predicted"/>
<dbReference type="SUPFAM" id="SSF51261">
    <property type="entry name" value="Duplicated hybrid motif"/>
    <property type="match status" value="1"/>
</dbReference>
<dbReference type="OrthoDB" id="9815884at2"/>
<dbReference type="CDD" id="cd12797">
    <property type="entry name" value="M23_peptidase"/>
    <property type="match status" value="1"/>
</dbReference>
<dbReference type="InterPro" id="IPR050570">
    <property type="entry name" value="Cell_wall_metabolism_enzyme"/>
</dbReference>
<keyword evidence="1 4" id="KW-0732">Signal</keyword>
<evidence type="ECO:0000259" key="5">
    <source>
        <dbReference type="Pfam" id="PF01551"/>
    </source>
</evidence>
<accession>E4RTA8</accession>
<feature type="domain" description="M23ase beta-sheet core" evidence="5">
    <location>
        <begin position="351"/>
        <end position="441"/>
    </location>
</feature>
<dbReference type="eggNOG" id="COG4942">
    <property type="taxonomic scope" value="Bacteria"/>
</dbReference>
<dbReference type="AlphaFoldDB" id="E4RTA8"/>
<dbReference type="PANTHER" id="PTHR21666:SF289">
    <property type="entry name" value="L-ALA--D-GLU ENDOPEPTIDASE"/>
    <property type="match status" value="1"/>
</dbReference>
<feature type="chain" id="PRO_5003185769" evidence="4">
    <location>
        <begin position="19"/>
        <end position="448"/>
    </location>
</feature>
<reference key="1">
    <citation type="submission" date="2010-11" db="EMBL/GenBank/DDBJ databases">
        <title>The complete genome of Leadbetterella byssophila DSM 17132.</title>
        <authorList>
            <consortium name="US DOE Joint Genome Institute (JGI-PGF)"/>
            <person name="Lucas S."/>
            <person name="Copeland A."/>
            <person name="Lapidus A."/>
            <person name="Glavina del Rio T."/>
            <person name="Dalin E."/>
            <person name="Tice H."/>
            <person name="Bruce D."/>
            <person name="Goodwin L."/>
            <person name="Pitluck S."/>
            <person name="Kyrpides N."/>
            <person name="Mavromatis K."/>
            <person name="Ivanova N."/>
            <person name="Teshima H."/>
            <person name="Brettin T."/>
            <person name="Detter J.C."/>
            <person name="Han C."/>
            <person name="Tapia R."/>
            <person name="Land M."/>
            <person name="Hauser L."/>
            <person name="Markowitz V."/>
            <person name="Cheng J.-F."/>
            <person name="Hugenholtz P."/>
            <person name="Woyke T."/>
            <person name="Wu D."/>
            <person name="Tindall B."/>
            <person name="Pomrenke H.G."/>
            <person name="Brambilla E."/>
            <person name="Klenk H.-P."/>
            <person name="Eisen J.A."/>
        </authorList>
    </citation>
    <scope>NUCLEOTIDE SEQUENCE [LARGE SCALE GENOMIC DNA]</scope>
    <source>
        <strain>DSM 17132</strain>
    </source>
</reference>
<evidence type="ECO:0000313" key="7">
    <source>
        <dbReference type="Proteomes" id="UP000007435"/>
    </source>
</evidence>
<keyword evidence="7" id="KW-1185">Reference proteome</keyword>
<reference evidence="6 7" key="2">
    <citation type="journal article" date="2011" name="Stand. Genomic Sci.">
        <title>Complete genome sequence of Leadbetterella byssophila type strain (4M15).</title>
        <authorList>
            <person name="Abt B."/>
            <person name="Teshima H."/>
            <person name="Lucas S."/>
            <person name="Lapidus A."/>
            <person name="Del Rio T.G."/>
            <person name="Nolan M."/>
            <person name="Tice H."/>
            <person name="Cheng J.F."/>
            <person name="Pitluck S."/>
            <person name="Liolios K."/>
            <person name="Pagani I."/>
            <person name="Ivanova N."/>
            <person name="Mavromatis K."/>
            <person name="Pati A."/>
            <person name="Tapia R."/>
            <person name="Han C."/>
            <person name="Goodwin L."/>
            <person name="Chen A."/>
            <person name="Palaniappan K."/>
            <person name="Land M."/>
            <person name="Hauser L."/>
            <person name="Chang Y.J."/>
            <person name="Jeffries C.D."/>
            <person name="Rohde M."/>
            <person name="Goker M."/>
            <person name="Tindall B.J."/>
            <person name="Detter J.C."/>
            <person name="Woyke T."/>
            <person name="Bristow J."/>
            <person name="Eisen J.A."/>
            <person name="Markowitz V."/>
            <person name="Hugenholtz P."/>
            <person name="Klenk H.P."/>
            <person name="Kyrpides N.C."/>
        </authorList>
    </citation>
    <scope>NUCLEOTIDE SEQUENCE [LARGE SCALE GENOMIC DNA]</scope>
    <source>
        <strain evidence="7">DSM 17132 / JCM 16389 / KACC 11308 / NBRC 106382 / 4M15</strain>
    </source>
</reference>
<evidence type="ECO:0000256" key="2">
    <source>
        <dbReference type="SAM" id="Coils"/>
    </source>
</evidence>
<dbReference type="GO" id="GO:0004222">
    <property type="term" value="F:metalloendopeptidase activity"/>
    <property type="evidence" value="ECO:0007669"/>
    <property type="project" value="TreeGrafter"/>
</dbReference>
<sequence>MIKRILLLVLACSMAAMGQTQKSRAALEAEKKENLKRIEEVKKVLGATQKEKQTSLSQAKALQRQIENQEKKISLAQQDFHLISKEMEINLAQQDTLRKELEVLQKEYAEILVQEAKNSGKLTKLGFLFSSTSLTELFMRYKYLQQYSENRKKKFEKMKSLTADLKKRQAELAQGKLRQEQVIKEVTEDKKGLDNLKSKQEEIVKELTSKEKQLKVELKKQQDALRQLNSVISVAIAKERAARKAEEEAKKAAERKRAEEAARLEEARRVAERNKAKDAPSTKTNEAPVKEAPKPNPEPVVSAPTRTEVATIASGKFSAAKNRLSWPANGFISSRFGVRDHAVLKGIKVDNHGIDIRTSAGAEVRAVFEGVVLDISQIPGLNYVVAVQHGDYYTVYANLASVAVKVNQKVSGREIIGTVAEKDGVPEINFQVWHNFTKLNPELWLGPK</sequence>
<gene>
    <name evidence="6" type="ordered locus">Lbys_2984</name>
</gene>
<protein>
    <submittedName>
        <fullName evidence="6">Peptidase M23</fullName>
    </submittedName>
</protein>
<dbReference type="RefSeq" id="WP_013409678.1">
    <property type="nucleotide sequence ID" value="NC_014655.1"/>
</dbReference>
<name>E4RTA8_LEAB4</name>
<feature type="region of interest" description="Disordered" evidence="3">
    <location>
        <begin position="247"/>
        <end position="305"/>
    </location>
</feature>
<feature type="coiled-coil region" evidence="2">
    <location>
        <begin position="24"/>
        <end position="114"/>
    </location>
</feature>
<evidence type="ECO:0000256" key="3">
    <source>
        <dbReference type="SAM" id="MobiDB-lite"/>
    </source>
</evidence>
<dbReference type="Gene3D" id="6.10.250.3150">
    <property type="match status" value="1"/>
</dbReference>
<dbReference type="Gene3D" id="2.70.70.10">
    <property type="entry name" value="Glucose Permease (Domain IIA)"/>
    <property type="match status" value="1"/>
</dbReference>
<evidence type="ECO:0000256" key="1">
    <source>
        <dbReference type="ARBA" id="ARBA00022729"/>
    </source>
</evidence>
<dbReference type="STRING" id="649349.Lbys_2984"/>
<dbReference type="Proteomes" id="UP000007435">
    <property type="component" value="Chromosome"/>
</dbReference>
<dbReference type="PANTHER" id="PTHR21666">
    <property type="entry name" value="PEPTIDASE-RELATED"/>
    <property type="match status" value="1"/>
</dbReference>
<evidence type="ECO:0000256" key="4">
    <source>
        <dbReference type="SAM" id="SignalP"/>
    </source>
</evidence>
<keyword evidence="2" id="KW-0175">Coiled coil</keyword>
<feature type="compositionally biased region" description="Basic and acidic residues" evidence="3">
    <location>
        <begin position="247"/>
        <end position="280"/>
    </location>
</feature>
<dbReference type="HOGENOM" id="CLU_029425_4_2_10"/>
<organism evidence="6 7">
    <name type="scientific">Leadbetterella byssophila (strain DSM 17132 / JCM 16389 / KACC 11308 / NBRC 106382 / 4M15)</name>
    <dbReference type="NCBI Taxonomy" id="649349"/>
    <lineage>
        <taxon>Bacteria</taxon>
        <taxon>Pseudomonadati</taxon>
        <taxon>Bacteroidota</taxon>
        <taxon>Cytophagia</taxon>
        <taxon>Cytophagales</taxon>
        <taxon>Leadbetterellaceae</taxon>
        <taxon>Leadbetterella</taxon>
    </lineage>
</organism>
<dbReference type="EMBL" id="CP002305">
    <property type="protein sequence ID" value="ADQ18646.1"/>
    <property type="molecule type" value="Genomic_DNA"/>
</dbReference>